<name>A0A6P3Y721_DINQU</name>
<keyword evidence="1" id="KW-1185">Reference proteome</keyword>
<dbReference type="Proteomes" id="UP000515204">
    <property type="component" value="Unplaced"/>
</dbReference>
<proteinExistence type="predicted"/>
<accession>A0A6P3Y721</accession>
<gene>
    <name evidence="2" type="primary">LOC106750776</name>
</gene>
<protein>
    <submittedName>
        <fullName evidence="2">Uncharacterized protein LOC106750776 isoform X2</fullName>
    </submittedName>
</protein>
<sequence length="255" mass="27769">MIILHDIIIRYYIHCSAEIFKLPPLIVTCHNLQKHAIVLGALCSVIVAEPPVQTVQKPANVLSNPEPHTSYSFIRPGLTQTSFAFGGPSSHQSFSSSIGNPQLAQRVLPSLAQILAYRNPSLGYYPVASAANGYGVGQAFATTPTNGPLTYQATVDPATALAYAQQLQQQQAYLHGYQPNAAYQPQLTQLLALRQAQAQQEQLQTIDSQQVPQQDNQLQQQELERPSQNLLGVAYSSAPSVAHVKVSGNGYKFDF</sequence>
<evidence type="ECO:0000313" key="1">
    <source>
        <dbReference type="Proteomes" id="UP000515204"/>
    </source>
</evidence>
<dbReference type="RefSeq" id="XP_014486826.1">
    <property type="nucleotide sequence ID" value="XM_014631340.1"/>
</dbReference>
<evidence type="ECO:0000313" key="2">
    <source>
        <dbReference type="RefSeq" id="XP_014486826.1"/>
    </source>
</evidence>
<dbReference type="OrthoDB" id="7698927at2759"/>
<dbReference type="AlphaFoldDB" id="A0A6P3Y721"/>
<dbReference type="GeneID" id="106750776"/>
<organism evidence="1 2">
    <name type="scientific">Dinoponera quadriceps</name>
    <name type="common">South American ant</name>
    <dbReference type="NCBI Taxonomy" id="609295"/>
    <lineage>
        <taxon>Eukaryota</taxon>
        <taxon>Metazoa</taxon>
        <taxon>Ecdysozoa</taxon>
        <taxon>Arthropoda</taxon>
        <taxon>Hexapoda</taxon>
        <taxon>Insecta</taxon>
        <taxon>Pterygota</taxon>
        <taxon>Neoptera</taxon>
        <taxon>Endopterygota</taxon>
        <taxon>Hymenoptera</taxon>
        <taxon>Apocrita</taxon>
        <taxon>Aculeata</taxon>
        <taxon>Formicoidea</taxon>
        <taxon>Formicidae</taxon>
        <taxon>Ponerinae</taxon>
        <taxon>Ponerini</taxon>
        <taxon>Dinoponera</taxon>
    </lineage>
</organism>
<reference evidence="2" key="1">
    <citation type="submission" date="2025-08" db="UniProtKB">
        <authorList>
            <consortium name="RefSeq"/>
        </authorList>
    </citation>
    <scope>IDENTIFICATION</scope>
</reference>